<dbReference type="RefSeq" id="XP_012189420.1">
    <property type="nucleotide sequence ID" value="XM_012334030.1"/>
</dbReference>
<dbReference type="eggNOG" id="KOG1601">
    <property type="taxonomic scope" value="Eukaryota"/>
</dbReference>
<comment type="similarity">
    <text evidence="2 11">Belongs to the glycosyl hydrolase 47 family.</text>
</comment>
<dbReference type="OrthoDB" id="8118055at2759"/>
<feature type="compositionally biased region" description="Low complexity" evidence="12">
    <location>
        <begin position="76"/>
        <end position="117"/>
    </location>
</feature>
<feature type="compositionally biased region" description="Low complexity" evidence="12">
    <location>
        <begin position="3528"/>
        <end position="3552"/>
    </location>
</feature>
<feature type="compositionally biased region" description="Basic and acidic residues" evidence="12">
    <location>
        <begin position="2872"/>
        <end position="2887"/>
    </location>
</feature>
<feature type="region of interest" description="Disordered" evidence="12">
    <location>
        <begin position="2833"/>
        <end position="2939"/>
    </location>
</feature>
<feature type="region of interest" description="Disordered" evidence="12">
    <location>
        <begin position="3386"/>
        <end position="3468"/>
    </location>
</feature>
<dbReference type="PRINTS" id="PR00619">
    <property type="entry name" value="GATAZNFINGER"/>
</dbReference>
<feature type="domain" description="GATA-type" evidence="14">
    <location>
        <begin position="3205"/>
        <end position="3258"/>
    </location>
</feature>
<dbReference type="GO" id="GO:0004571">
    <property type="term" value="F:mannosyl-oligosaccharide 1,2-alpha-mannosidase activity"/>
    <property type="evidence" value="ECO:0007669"/>
    <property type="project" value="InterPro"/>
</dbReference>
<keyword evidence="3 8" id="KW-0479">Metal-binding</keyword>
<evidence type="ECO:0000256" key="9">
    <source>
        <dbReference type="PIRSR" id="PIRSR601382-3"/>
    </source>
</evidence>
<feature type="compositionally biased region" description="Basic and acidic residues" evidence="12">
    <location>
        <begin position="3255"/>
        <end position="3266"/>
    </location>
</feature>
<evidence type="ECO:0000259" key="14">
    <source>
        <dbReference type="PROSITE" id="PS50114"/>
    </source>
</evidence>
<dbReference type="GO" id="GO:0008270">
    <property type="term" value="F:zinc ion binding"/>
    <property type="evidence" value="ECO:0007669"/>
    <property type="project" value="UniProtKB-KW"/>
</dbReference>
<feature type="compositionally biased region" description="Polar residues" evidence="12">
    <location>
        <begin position="2888"/>
        <end position="2897"/>
    </location>
</feature>
<feature type="region of interest" description="Disordered" evidence="12">
    <location>
        <begin position="2257"/>
        <end position="2280"/>
    </location>
</feature>
<dbReference type="SMART" id="SM00401">
    <property type="entry name" value="ZnF_GATA"/>
    <property type="match status" value="2"/>
</dbReference>
<dbReference type="GO" id="GO:0005509">
    <property type="term" value="F:calcium ion binding"/>
    <property type="evidence" value="ECO:0007669"/>
    <property type="project" value="InterPro"/>
</dbReference>
<proteinExistence type="inferred from homology"/>
<dbReference type="GO" id="GO:1990072">
    <property type="term" value="C:TRAPPIII protein complex"/>
    <property type="evidence" value="ECO:0007669"/>
    <property type="project" value="TreeGrafter"/>
</dbReference>
<dbReference type="PROSITE" id="PS00344">
    <property type="entry name" value="GATA_ZN_FINGER_1"/>
    <property type="match status" value="1"/>
</dbReference>
<feature type="region of interest" description="Disordered" evidence="12">
    <location>
        <begin position="1866"/>
        <end position="1891"/>
    </location>
</feature>
<dbReference type="STRING" id="1305764.R9P344"/>
<dbReference type="InterPro" id="IPR013088">
    <property type="entry name" value="Znf_NHR/GATA"/>
</dbReference>
<keyword evidence="9" id="KW-1015">Disulfide bond</keyword>
<evidence type="ECO:0000256" key="6">
    <source>
        <dbReference type="ARBA" id="ARBA00023242"/>
    </source>
</evidence>
<dbReference type="InterPro" id="IPR024420">
    <property type="entry name" value="TRAPP_III_complex_Trs85"/>
</dbReference>
<feature type="compositionally biased region" description="Low complexity" evidence="12">
    <location>
        <begin position="3282"/>
        <end position="3296"/>
    </location>
</feature>
<evidence type="ECO:0000256" key="4">
    <source>
        <dbReference type="ARBA" id="ARBA00022771"/>
    </source>
</evidence>
<feature type="compositionally biased region" description="Basic and acidic residues" evidence="12">
    <location>
        <begin position="1866"/>
        <end position="1876"/>
    </location>
</feature>
<feature type="region of interest" description="Disordered" evidence="12">
    <location>
        <begin position="3324"/>
        <end position="3343"/>
    </location>
</feature>
<feature type="compositionally biased region" description="Polar residues" evidence="12">
    <location>
        <begin position="2920"/>
        <end position="2939"/>
    </location>
</feature>
<feature type="active site" description="Proton donor" evidence="7">
    <location>
        <position position="780"/>
    </location>
</feature>
<comment type="subcellular location">
    <subcellularLocation>
        <location evidence="1">Nucleus</location>
    </subcellularLocation>
</comment>
<feature type="transmembrane region" description="Helical" evidence="13">
    <location>
        <begin position="223"/>
        <end position="246"/>
    </location>
</feature>
<dbReference type="Proteomes" id="UP000014071">
    <property type="component" value="Unassembled WGS sequence"/>
</dbReference>
<feature type="compositionally biased region" description="Low complexity" evidence="12">
    <location>
        <begin position="3418"/>
        <end position="3459"/>
    </location>
</feature>
<dbReference type="Pfam" id="PF24545">
    <property type="entry name" value="Ig_TPPC8_1st"/>
    <property type="match status" value="1"/>
</dbReference>
<feature type="region of interest" description="Disordered" evidence="12">
    <location>
        <begin position="1"/>
        <end position="134"/>
    </location>
</feature>
<evidence type="ECO:0000256" key="10">
    <source>
        <dbReference type="PROSITE-ProRule" id="PRU00094"/>
    </source>
</evidence>
<evidence type="ECO:0000256" key="13">
    <source>
        <dbReference type="SAM" id="Phobius"/>
    </source>
</evidence>
<dbReference type="Pfam" id="PF08550">
    <property type="entry name" value="GATA_AreA"/>
    <property type="match status" value="1"/>
</dbReference>
<feature type="region of interest" description="Disordered" evidence="12">
    <location>
        <begin position="3162"/>
        <end position="3205"/>
    </location>
</feature>
<keyword evidence="8" id="KW-0106">Calcium</keyword>
<accession>R9P344</accession>
<feature type="active site" description="Proton donor" evidence="7">
    <location>
        <position position="532"/>
    </location>
</feature>
<feature type="region of interest" description="Disordered" evidence="12">
    <location>
        <begin position="3528"/>
        <end position="3555"/>
    </location>
</feature>
<dbReference type="Gene3D" id="3.30.50.10">
    <property type="entry name" value="Erythroid Transcription Factor GATA-1, subunit A"/>
    <property type="match status" value="2"/>
</dbReference>
<feature type="compositionally biased region" description="Low complexity" evidence="12">
    <location>
        <begin position="3176"/>
        <end position="3205"/>
    </location>
</feature>
<dbReference type="HOGENOM" id="CLU_224612_0_0_1"/>
<dbReference type="InterPro" id="IPR036026">
    <property type="entry name" value="Seven-hairpin_glycosidases"/>
</dbReference>
<dbReference type="GeneID" id="24108699"/>
<feature type="region of interest" description="Disordered" evidence="12">
    <location>
        <begin position="3255"/>
        <end position="3311"/>
    </location>
</feature>
<feature type="disulfide bond" evidence="9">
    <location>
        <begin position="736"/>
        <end position="766"/>
    </location>
</feature>
<dbReference type="Pfam" id="PF12739">
    <property type="entry name" value="TRAPPC-Trs85"/>
    <property type="match status" value="1"/>
</dbReference>
<dbReference type="GO" id="GO:0005975">
    <property type="term" value="P:carbohydrate metabolic process"/>
    <property type="evidence" value="ECO:0007669"/>
    <property type="project" value="InterPro"/>
</dbReference>
<feature type="compositionally biased region" description="Polar residues" evidence="12">
    <location>
        <begin position="3401"/>
        <end position="3411"/>
    </location>
</feature>
<evidence type="ECO:0000256" key="11">
    <source>
        <dbReference type="RuleBase" id="RU361193"/>
    </source>
</evidence>
<dbReference type="GO" id="GO:0006355">
    <property type="term" value="P:regulation of DNA-templated transcription"/>
    <property type="evidence" value="ECO:0007669"/>
    <property type="project" value="InterPro"/>
</dbReference>
<dbReference type="PANTHER" id="PTHR12975">
    <property type="entry name" value="TRANSPORT PROTEIN TRAPP"/>
    <property type="match status" value="1"/>
</dbReference>
<name>R9P344_PSEHS</name>
<feature type="region of interest" description="Disordered" evidence="12">
    <location>
        <begin position="3008"/>
        <end position="3081"/>
    </location>
</feature>
<keyword evidence="11 15" id="KW-0378">Hydrolase</keyword>
<feature type="region of interest" description="Disordered" evidence="12">
    <location>
        <begin position="1269"/>
        <end position="1295"/>
    </location>
</feature>
<evidence type="ECO:0000256" key="8">
    <source>
        <dbReference type="PIRSR" id="PIRSR601382-2"/>
    </source>
</evidence>
<keyword evidence="13" id="KW-1133">Transmembrane helix</keyword>
<dbReference type="Gene3D" id="1.50.10.10">
    <property type="match status" value="1"/>
</dbReference>
<evidence type="ECO:0000313" key="16">
    <source>
        <dbReference type="Proteomes" id="UP000014071"/>
    </source>
</evidence>
<evidence type="ECO:0000256" key="3">
    <source>
        <dbReference type="ARBA" id="ARBA00022723"/>
    </source>
</evidence>
<evidence type="ECO:0000256" key="2">
    <source>
        <dbReference type="ARBA" id="ARBA00007658"/>
    </source>
</evidence>
<evidence type="ECO:0000256" key="1">
    <source>
        <dbReference type="ARBA" id="ARBA00004123"/>
    </source>
</evidence>
<dbReference type="EMBL" id="DF238798">
    <property type="protein sequence ID" value="GAC95833.1"/>
    <property type="molecule type" value="Genomic_DNA"/>
</dbReference>
<organism evidence="15 16">
    <name type="scientific">Pseudozyma hubeiensis (strain SY62)</name>
    <name type="common">Yeast</name>
    <dbReference type="NCBI Taxonomy" id="1305764"/>
    <lineage>
        <taxon>Eukaryota</taxon>
        <taxon>Fungi</taxon>
        <taxon>Dikarya</taxon>
        <taxon>Basidiomycota</taxon>
        <taxon>Ustilaginomycotina</taxon>
        <taxon>Ustilaginomycetes</taxon>
        <taxon>Ustilaginales</taxon>
        <taxon>Ustilaginaceae</taxon>
        <taxon>Pseudozyma</taxon>
    </lineage>
</organism>
<feature type="compositionally biased region" description="Low complexity" evidence="12">
    <location>
        <begin position="3328"/>
        <end position="3343"/>
    </location>
</feature>
<feature type="domain" description="GATA-type" evidence="14">
    <location>
        <begin position="3126"/>
        <end position="3174"/>
    </location>
</feature>
<feature type="region of interest" description="Disordered" evidence="12">
    <location>
        <begin position="2707"/>
        <end position="2729"/>
    </location>
</feature>
<dbReference type="eggNOG" id="KOG2204">
    <property type="taxonomic scope" value="Eukaryota"/>
</dbReference>
<sequence length="3606" mass="390642">MALPEQSLANGQEQASSSPHPPRISHVDERDQHGPSVPASGAVDSSTSQTPLPDRATSLLPSDLLLDTRSDDLSDPDSTGSRLNASSYAKLSSSSNDRRPVSSPSPRSSVSPLRSPSTISIPDASPHTTPDSNAGIVESLVHDSTLRLRKTAAARSTPLHYHIDAADPPHSQRSRLATDSSHTKDGDMFGSTPTASYLPLNTRRQVGPPTSSHLVSWIAKHKAFVIFVLVALIVSVQILLVGPVVMDMEPVKKFREEGFPSIKPPKWFGPSAESPDSWYPSSSDSAAPVLDKLLGPDSFPPPLSQDGGLHGAPQSQDTLYKATNPHRGELPTYLESVLNKEPVHQPPPAPLKAPTISPEIWSTRVWVDRSTTEAGDADAPAKQPLEPEWRTAPWTGWKPPLDELSQPARPLAKVQHPFEDPSRHSGRRNDPARDELIAHRQKMVRNAFIHAWEGYKKHAWGHDELRPVSRSADDPFNGWGASIVDALDTLLVMGLPEEYDLARQHVRDIDFRLVGGSRSAYGSADGKIPVFETAIRYLGGFLSAYDLSGDILMRDRAEELAQLILPAFDTVTGVPNGRIRMTEDPQYPYTRPQQQGSVVLAEVGSLLLEFTRLWQVTGNRTYFDRVQRNTDWLDHNMTAAGRMESLFPTQLYPERNLAYGTVSFGGMADSYYEYLIKEHQLLGGRLQQYSRMYSAAIEGAKKLLISRVDTVPGVSLMTVGEISGSKYIAKLEHLACFSGGMLGLGSRLLTERRDDIELANGISATCWWAYNSSTTGIGPENLIFYTNDDDDRFELTSLSDGTSRRGKPRGNPIVGVRSVQTSYLNRPETIESVMYMWRITGDPEWQERGWQMFASWVTHCMTDVGFSAIWDVTRTPAGWSDSMESFTFAETFKYYYLLFSPPELISLDEYVFTTEAHPLLAPKNGKWAKAGKGSKKFWDADAGAEAHLPLHDSGLYAGGEMGQVGGLTNNQKQMLWTQWQSKSSAGKIRDLINGLGGEALKNKLRSLVERAETTTTANRSASQDEIPLTIAATPEGVLSDAREDRLLASVAGTSVYQADDGTLEVDFAPDTAADTQQVVLEQLEASFDQGIDAEAVKLVLRSVEAIRLVEEEEEQKTQEQALHFARLRSKVEQEAAASPYQHCCTTPTMSDLRIHAALSPRVVVLSSPDVDRVVQLNGIPDLPTLLRPFEFSVERLSVRTSQLETRVCDQFPLRFDPYALFNPDAARAIGLSQSQAAPRPSAVGQSHEELLDRVNHLIASNIKRWDAQVPRTVSSNRQSEPPAKLEEDDDRKEDQRHALDETLIKLQRGSLEEIAPWFAAVQQLVFGQRTIAKHESFGHPVAVLLAVSSASPDPMNDFAKLYEASSQASPFPAHPYINPDTLKYYVLIHDVRTSGEDLTGSKEILEQIKKTYGLHCCLLAINSASGERAAAPAELAALWSPYLPSTPTSPVMASPSVPSVDPSVAKLLDVEDVKRIKGFIRELTAQSIVPFMERYVQHMGDHLANSRKGLTNRFFGASRKLFGGVTVGGGSNADKSGSAAPTGIATSGGYDPQHDFYPHTSIEAQTRRLADFAFTIRDYKLAASMYDLGRKDFAGDKASRHAAGATEMFGLSHLMIMYTSRSAPIDVDSYLAQACYEYDFRSPSRASHVPAPVEENHALRATLLYYEAYRMLGYLRPAPAGLLRMSQRSEEVLAPLLLEQAALSCLQMRPKPSLRKFALHLVTAAHRYQACGQKILSLRCYAQAAVVYRAKGWALIENHIEHELGMQAYNEGDSDAAVAHLARLIRPSANSSVEHERFLQDVQTAYKYSGRADAGGKEGKVLALPFAMFDVAGAVLRFVPESSASATSTVDDAVWERLEQDLVDHGLGERTLADGTKRRRKRPTGQTSTQARQVPINQTFWLDVEVRNPLGIGLAIDEIRPLLSVDESSTQSGAQVLPDADLEIDDAGRIVLAPFQSRRVQVALRVKTETKTLRVASITFRLEDTLHFNQRLDKKGRRLNKTKEQRTSVVYGPDLSLAVSVHGARPTLTAKVVDVPLQMYCGEEVRLKVVLKNEGEGEVEDLRALCDQPEAAAFLLKSSAVGGADGELTLPNHLGPAAPQYIIDTDGQMPLSPGEEYEATLVVRPVRTGEVRLSWLISFSSADGETYLSRMALHTSVSAALQINVSTRPTRDAKCEQEVWVEASNMLSTEEMRLEGITMLSPSWKIVGENPEEEVVIAPLQVWRGRVRIAFDSKQGKGEEYTATKLQDLLLSRDVRRPPPADTTIHRTTKRFSSTSPSHPVEASTYVEARKLFRQRTLSLAFSTIASRDRTACFTLFQARTLDVAVSFSTGSRQGCITVYDLTPGPGRSAIREITHPSTAKEGNQVRSLYAETLREKASVMQNIVSGLGREDDPVVVGVEVKGEKVEFTTQQPRSNSSVCPPATPTALTLRIAPDFDSPTPSHSLLRRSSSFSPSRICNRSIVLLPLAASARHASDRRAATFDSGFQLAPRPSACSAAAFRTRLQRRLACQACLTERITMAPLLLKVKGNKSFSPFSNLHDEESLTRTWRVCTKVAAHLEQGQRLENLSWRLWYLHDLMVENDDVKSRRDFKKLSKSTGEKLDRDRGRAIGELTAPPFRKTDSGEALRKKAVERQKLRALAVAKLQGKFRSNGLNKQTTMKDMQYTFALDPSVNFKQTTVGNKDASKEYAQAQRQNGPVGTINKFPLTLSPQSSSNDTRSDAIELGSDAQGDTSMLDTAATFDQIMASAGLSGDMGNPSGGYRIEDIEAAERDLLLNHHIDLNAPLDSLLAGLGSMEDVQMDLSDLGLPVGDLPNFNAPFDQNLTDLTAAPHANAATSASAGPSRQSTGPAKLKQIRRKKTDPQPQKVASELARKKAEELRTFRKLAEQTQRTHIQNSSSRPESKEPSPDGSVGSGNWAGNGQSSDAQQQSDWLNSNSSLFGTNLSQSLPEGAHLPLSGYGSVANAPRTNLQIDTSVPTINAGTMQPPMFGARGASVSVPTTPLLGPEAGPFVGADRPVDSLSAPSSPTLRPTLANIGRSGSSPGPSTSAGSSKAAMKRHSTDSSLVGPDGMPKPKGRGRRSIAGSIAFTAINPDLNKKPEGFPLAASSTPSAAFPSGSAHPTQAQCTNCGATSTPLWRRDPNDLLLCNACGLYLKLHKTPRPKSLKNHHSHSHSGHVTPSATPGGASAPGSRAGSPSRPGSPSGEDMMSCFNCGTYTTPLWRKDDAGHTVCNACGLYLKLHNEHRPVTMRADVIKKRSRYDEKRGRASAANSRRTSPQPLSAATASDDAAAATSDEPMSIDRPGRAKSNSVTFQLQADVQGNGRGVGASAISASAPGSASFPKSGWPSLGMAANNNSNNGRASEMDANIAHQLNDAFASAHNRFSTGIPMQQPPVAASDASMSGSGTSAPEANFGWTPWSQQQAPQQQQQQQQHQSSGPPSMSGSNSTPTGSTTSATSPPVPVAMPGQTDIQTLSAAFSAHPALAYAVHQAAEKFPAFFAQNPLGATASVAAAAGIHNPFGSGFPGSATTGSGSSNNNNNNVGDSNSTNNAGAGGGDELAAIDIAGGVGTPSNLGNGHDSVMLDLAATPGSTGLSIEIANPGSCL</sequence>
<dbReference type="PROSITE" id="PS50114">
    <property type="entry name" value="GATA_ZN_FINGER_2"/>
    <property type="match status" value="2"/>
</dbReference>
<feature type="region of interest" description="Disordered" evidence="12">
    <location>
        <begin position="290"/>
        <end position="326"/>
    </location>
</feature>
<keyword evidence="4 10" id="KW-0863">Zinc-finger</keyword>
<dbReference type="InterPro" id="IPR013860">
    <property type="entry name" value="AreA_GATA"/>
</dbReference>
<keyword evidence="16" id="KW-1185">Reference proteome</keyword>
<evidence type="ECO:0000313" key="15">
    <source>
        <dbReference type="EMBL" id="GAC95833.1"/>
    </source>
</evidence>
<feature type="compositionally biased region" description="Low complexity" evidence="12">
    <location>
        <begin position="3040"/>
        <end position="3055"/>
    </location>
</feature>
<dbReference type="SUPFAM" id="SSF57716">
    <property type="entry name" value="Glucocorticoid receptor-like (DNA-binding domain)"/>
    <property type="match status" value="2"/>
</dbReference>
<keyword evidence="13" id="KW-0812">Transmembrane</keyword>
<dbReference type="Pfam" id="PF00320">
    <property type="entry name" value="GATA"/>
    <property type="match status" value="2"/>
</dbReference>
<feature type="region of interest" description="Disordered" evidence="12">
    <location>
        <begin position="159"/>
        <end position="204"/>
    </location>
</feature>
<dbReference type="FunFam" id="3.30.50.10:FF:000062">
    <property type="entry name" value="Related to gata transcription factor"/>
    <property type="match status" value="1"/>
</dbReference>
<dbReference type="GO" id="GO:0036503">
    <property type="term" value="P:ERAD pathway"/>
    <property type="evidence" value="ECO:0007669"/>
    <property type="project" value="UniProtKB-ARBA"/>
</dbReference>
<feature type="compositionally biased region" description="Polar residues" evidence="12">
    <location>
        <begin position="7"/>
        <end position="18"/>
    </location>
</feature>
<dbReference type="InterPro" id="IPR000679">
    <property type="entry name" value="Znf_GATA"/>
</dbReference>
<dbReference type="PRINTS" id="PR00747">
    <property type="entry name" value="GLYHDRLASE47"/>
</dbReference>
<feature type="binding site" evidence="8">
    <location>
        <position position="914"/>
    </location>
    <ligand>
        <name>Ca(2+)</name>
        <dbReference type="ChEBI" id="CHEBI:29108"/>
    </ligand>
</feature>
<keyword evidence="13" id="KW-0472">Membrane</keyword>
<gene>
    <name evidence="15" type="ORF">PHSY_003410</name>
</gene>
<dbReference type="InterPro" id="IPR058541">
    <property type="entry name" value="Ig_TPPC8_1st"/>
</dbReference>
<feature type="active site" evidence="7">
    <location>
        <position position="669"/>
    </location>
</feature>
<dbReference type="GO" id="GO:0043565">
    <property type="term" value="F:sequence-specific DNA binding"/>
    <property type="evidence" value="ECO:0007669"/>
    <property type="project" value="InterPro"/>
</dbReference>
<evidence type="ECO:0000256" key="7">
    <source>
        <dbReference type="PIRSR" id="PIRSR601382-1"/>
    </source>
</evidence>
<protein>
    <recommendedName>
        <fullName evidence="11">alpha-1,2-Mannosidase</fullName>
        <ecNumber evidence="11">3.2.1.-</ecNumber>
    </recommendedName>
</protein>
<dbReference type="Pfam" id="PF01532">
    <property type="entry name" value="Glyco_hydro_47"/>
    <property type="match status" value="1"/>
</dbReference>
<dbReference type="FunFam" id="3.30.50.10:FF:000007">
    <property type="entry name" value="Nitrogen regulatory AreA, N-terminal"/>
    <property type="match status" value="1"/>
</dbReference>
<dbReference type="InterPro" id="IPR001382">
    <property type="entry name" value="Glyco_hydro_47"/>
</dbReference>
<dbReference type="GO" id="GO:0005634">
    <property type="term" value="C:nucleus"/>
    <property type="evidence" value="ECO:0007669"/>
    <property type="project" value="UniProtKB-SubCell"/>
</dbReference>
<dbReference type="CDD" id="cd00202">
    <property type="entry name" value="ZnF_GATA"/>
    <property type="match status" value="2"/>
</dbReference>
<reference evidence="16" key="1">
    <citation type="journal article" date="2013" name="Genome Announc.">
        <title>Draft genome sequence of the basidiomycetous yeast-like fungus Pseudozyma hubeiensis SY62, which produces an abundant amount of the biosurfactant mannosylerythritol lipids.</title>
        <authorList>
            <person name="Konishi M."/>
            <person name="Hatada Y."/>
            <person name="Horiuchi J."/>
        </authorList>
    </citation>
    <scope>NUCLEOTIDE SEQUENCE [LARGE SCALE GENOMIC DNA]</scope>
    <source>
        <strain evidence="16">SY62</strain>
    </source>
</reference>
<evidence type="ECO:0000256" key="12">
    <source>
        <dbReference type="SAM" id="MobiDB-lite"/>
    </source>
</evidence>
<feature type="compositionally biased region" description="Low complexity" evidence="12">
    <location>
        <begin position="3104"/>
        <end position="3120"/>
    </location>
</feature>
<keyword evidence="5" id="KW-0862">Zinc</keyword>
<evidence type="ECO:0000256" key="5">
    <source>
        <dbReference type="ARBA" id="ARBA00022833"/>
    </source>
</evidence>
<dbReference type="GO" id="GO:0016020">
    <property type="term" value="C:membrane"/>
    <property type="evidence" value="ECO:0007669"/>
    <property type="project" value="InterPro"/>
</dbReference>
<keyword evidence="11" id="KW-0326">Glycosidase</keyword>
<feature type="compositionally biased region" description="Basic residues" evidence="12">
    <location>
        <begin position="3162"/>
        <end position="3175"/>
    </location>
</feature>
<feature type="active site" evidence="7">
    <location>
        <position position="828"/>
    </location>
</feature>
<comment type="cofactor">
    <cofactor evidence="8">
        <name>Ca(2+)</name>
        <dbReference type="ChEBI" id="CHEBI:29108"/>
    </cofactor>
</comment>
<dbReference type="SUPFAM" id="SSF48225">
    <property type="entry name" value="Seven-hairpin glycosidases"/>
    <property type="match status" value="1"/>
</dbReference>
<dbReference type="eggNOG" id="KOG1938">
    <property type="taxonomic scope" value="Eukaryota"/>
</dbReference>
<keyword evidence="6" id="KW-0539">Nucleus</keyword>
<feature type="compositionally biased region" description="Polar residues" evidence="12">
    <location>
        <begin position="3270"/>
        <end position="3280"/>
    </location>
</feature>
<dbReference type="InterPro" id="IPR012341">
    <property type="entry name" value="6hp_glycosidase-like_sf"/>
</dbReference>
<feature type="region of interest" description="Disordered" evidence="12">
    <location>
        <begin position="3100"/>
        <end position="3125"/>
    </location>
</feature>
<dbReference type="EC" id="3.2.1.-" evidence="11"/>
<dbReference type="PANTHER" id="PTHR12975:SF6">
    <property type="entry name" value="TRAFFICKING PROTEIN PARTICLE COMPLEX SUBUNIT 8"/>
    <property type="match status" value="1"/>
</dbReference>